<dbReference type="PROSITE" id="PS50985">
    <property type="entry name" value="GRAS"/>
    <property type="match status" value="1"/>
</dbReference>
<dbReference type="EMBL" id="BTGU01000001">
    <property type="protein sequence ID" value="GMN24128.1"/>
    <property type="molecule type" value="Genomic_DNA"/>
</dbReference>
<evidence type="ECO:0000256" key="1">
    <source>
        <dbReference type="ARBA" id="ARBA00004123"/>
    </source>
</evidence>
<evidence type="ECO:0000256" key="2">
    <source>
        <dbReference type="ARBA" id="ARBA00023015"/>
    </source>
</evidence>
<accession>A0AA88CJY0</accession>
<dbReference type="Pfam" id="PF03514">
    <property type="entry name" value="GRAS"/>
    <property type="match status" value="1"/>
</dbReference>
<dbReference type="GO" id="GO:0005634">
    <property type="term" value="C:nucleus"/>
    <property type="evidence" value="ECO:0007669"/>
    <property type="project" value="UniProtKB-SubCell"/>
</dbReference>
<dbReference type="InterPro" id="IPR005202">
    <property type="entry name" value="TF_GRAS"/>
</dbReference>
<organism evidence="7 8">
    <name type="scientific">Ficus carica</name>
    <name type="common">Common fig</name>
    <dbReference type="NCBI Taxonomy" id="3494"/>
    <lineage>
        <taxon>Eukaryota</taxon>
        <taxon>Viridiplantae</taxon>
        <taxon>Streptophyta</taxon>
        <taxon>Embryophyta</taxon>
        <taxon>Tracheophyta</taxon>
        <taxon>Spermatophyta</taxon>
        <taxon>Magnoliopsida</taxon>
        <taxon>eudicotyledons</taxon>
        <taxon>Gunneridae</taxon>
        <taxon>Pentapetalae</taxon>
        <taxon>rosids</taxon>
        <taxon>fabids</taxon>
        <taxon>Rosales</taxon>
        <taxon>Moraceae</taxon>
        <taxon>Ficeae</taxon>
        <taxon>Ficus</taxon>
    </lineage>
</organism>
<name>A0AA88CJY0_FICCA</name>
<keyword evidence="8" id="KW-1185">Reference proteome</keyword>
<comment type="caution">
    <text evidence="7">The sequence shown here is derived from an EMBL/GenBank/DDBJ whole genome shotgun (WGS) entry which is preliminary data.</text>
</comment>
<reference evidence="7" key="1">
    <citation type="submission" date="2023-07" db="EMBL/GenBank/DDBJ databases">
        <title>draft genome sequence of fig (Ficus carica).</title>
        <authorList>
            <person name="Takahashi T."/>
            <person name="Nishimura K."/>
        </authorList>
    </citation>
    <scope>NUCLEOTIDE SEQUENCE</scope>
</reference>
<dbReference type="Proteomes" id="UP001187192">
    <property type="component" value="Unassembled WGS sequence"/>
</dbReference>
<comment type="subcellular location">
    <subcellularLocation>
        <location evidence="1">Nucleus</location>
    </subcellularLocation>
</comment>
<sequence>MDTLFEDSLLSMTEFRFDHHPSSRSVYSNQNHVVQDFKADDESSPSSSSCSSSSTGSTSEGDTTDGHFSSAIILKFISEMLMEEEELEAKPCMLQDCLALQAAEKSFYDVLGQDYPSSSSSCPADSLQHTGSEGKRNSQNRGFGDDSEEDARKNKHSVIYPDDSEPSDIFDEVLLCYNPTQVEADSDCSPPKNDNNQNAKPPRRNQRTRQRKKRNDRNKEVVDLSTLLTQCAQAVASYDQTTTAQILAQIRQHSSPYGDDTQRLAHYFADGLEARFSGGTPPYGPLGSNGASAADVLKAYQVYLKACPFAYMSNFYANRTIGKLANHATTTIHIIDFGVLYGYQWPCLIQRLSERTDGPPKLRITGIEFPQPGFRPSERVEQTGRRLASYCKRFNVPFEYNVIAKKWENVNLEELQINRDGEVTVVNCLYRLKNLPDETVIEDNCPRDAVLNLIRRINPDLFIHGVVNGMHNAPFFFSRFREALFHFSALFDMFEASLASEDPHRQMFEREVFGRDVMNVVACEGLQRVERPETYKQWQVRNVRAGFEQVALDRDLLRKVKSMVKSDYHKDFVVDEDGMWMLQGWKGRILQAISCWRPV</sequence>
<keyword evidence="4" id="KW-0539">Nucleus</keyword>
<feature type="compositionally biased region" description="Polar residues" evidence="6">
    <location>
        <begin position="127"/>
        <end position="141"/>
    </location>
</feature>
<feature type="region of interest" description="Leucine repeat II (LRII)" evidence="5">
    <location>
        <begin position="382"/>
        <end position="414"/>
    </location>
</feature>
<dbReference type="PANTHER" id="PTHR31636">
    <property type="entry name" value="OSJNBA0084A10.13 PROTEIN-RELATED"/>
    <property type="match status" value="1"/>
</dbReference>
<evidence type="ECO:0008006" key="9">
    <source>
        <dbReference type="Google" id="ProtNLM"/>
    </source>
</evidence>
<proteinExistence type="inferred from homology"/>
<evidence type="ECO:0000313" key="8">
    <source>
        <dbReference type="Proteomes" id="UP001187192"/>
    </source>
</evidence>
<comment type="similarity">
    <text evidence="5">Belongs to the GRAS family.</text>
</comment>
<dbReference type="AlphaFoldDB" id="A0AA88CJY0"/>
<feature type="short sequence motif" description="VHIID" evidence="5">
    <location>
        <begin position="332"/>
        <end position="336"/>
    </location>
</feature>
<evidence type="ECO:0000256" key="5">
    <source>
        <dbReference type="PROSITE-ProRule" id="PRU01191"/>
    </source>
</evidence>
<keyword evidence="2" id="KW-0805">Transcription regulation</keyword>
<evidence type="ECO:0000256" key="6">
    <source>
        <dbReference type="SAM" id="MobiDB-lite"/>
    </source>
</evidence>
<feature type="compositionally biased region" description="Low complexity" evidence="6">
    <location>
        <begin position="44"/>
        <end position="61"/>
    </location>
</feature>
<evidence type="ECO:0000256" key="3">
    <source>
        <dbReference type="ARBA" id="ARBA00023163"/>
    </source>
</evidence>
<evidence type="ECO:0000256" key="4">
    <source>
        <dbReference type="ARBA" id="ARBA00023242"/>
    </source>
</evidence>
<feature type="region of interest" description="Disordered" evidence="6">
    <location>
        <begin position="182"/>
        <end position="220"/>
    </location>
</feature>
<evidence type="ECO:0000313" key="7">
    <source>
        <dbReference type="EMBL" id="GMN24128.1"/>
    </source>
</evidence>
<feature type="region of interest" description="Disordered" evidence="6">
    <location>
        <begin position="118"/>
        <end position="166"/>
    </location>
</feature>
<keyword evidence="3" id="KW-0804">Transcription</keyword>
<feature type="region of interest" description="Disordered" evidence="6">
    <location>
        <begin position="38"/>
        <end position="65"/>
    </location>
</feature>
<comment type="caution">
    <text evidence="5">Lacks conserved residue(s) required for the propagation of feature annotation.</text>
</comment>
<feature type="compositionally biased region" description="Basic residues" evidence="6">
    <location>
        <begin position="201"/>
        <end position="216"/>
    </location>
</feature>
<feature type="region of interest" description="SAW" evidence="5">
    <location>
        <begin position="522"/>
        <end position="597"/>
    </location>
</feature>
<protein>
    <recommendedName>
        <fullName evidence="9">Scarecrow-like protein 30</fullName>
    </recommendedName>
</protein>
<gene>
    <name evidence="7" type="ORF">TIFTF001_000433</name>
</gene>